<reference evidence="2" key="1">
    <citation type="submission" date="2018-02" db="EMBL/GenBank/DDBJ databases">
        <title>Rhizophora mucronata_Transcriptome.</title>
        <authorList>
            <person name="Meera S.P."/>
            <person name="Sreeshan A."/>
            <person name="Augustine A."/>
        </authorList>
    </citation>
    <scope>NUCLEOTIDE SEQUENCE</scope>
    <source>
        <tissue evidence="2">Leaf</tissue>
    </source>
</reference>
<feature type="region of interest" description="Disordered" evidence="1">
    <location>
        <begin position="102"/>
        <end position="121"/>
    </location>
</feature>
<dbReference type="PANTHER" id="PTHR47871:SF2">
    <property type="entry name" value="OS03G0221300 PROTEIN"/>
    <property type="match status" value="1"/>
</dbReference>
<evidence type="ECO:0000313" key="2">
    <source>
        <dbReference type="EMBL" id="MBX19472.1"/>
    </source>
</evidence>
<feature type="region of interest" description="Disordered" evidence="1">
    <location>
        <begin position="128"/>
        <end position="177"/>
    </location>
</feature>
<sequence length="612" mass="68650">MAQSCCPPTVISIKTEGVYGGHGDFAWSTELDHVPLIRRRESLLETRKPIVPTPKGIVVVKKEDGISDWQGLASLNSTSATSEGIPQQLIQQQTYENKTSLVNASEDEHGKSEVDPGAVDHCSEISTGQELAKHRDCNGQSTKENINITSDQSSLGDDNSGSPSANEQVPNLNDNVPKVIGDDLDNMALKERQKMLLARRILRPTKPDSEGMFSEMNSCARLDFAPATPKSITSSNPLDTAKIKDEPLEDNGFLTSLSNVVGNILDVLPVKSEPEILSKHYEDQIDHTQLQDRMKLPMTEDPEINISEKVECSSKCMPSAVVHVSASLEVPPIRISRPRKRKKAATDSVETALQEDAPGLLQVLIEQGVVLNEIKLYGETEIDEAIDESFIEDSFKELEAIMSKLFSQRSSILKLASVRCTKASKPSYCLDCLFSLIEQTRYLQFRNWPAEWGWCRDLQSFIFVFERHNRIVLERPEYGYATYFFELLDSLPINWQIKRLMTTMKLTSCGRISIIENKALLVGEDLSEGEAQVLIKYGWTPNTGLGSMLNYRDRVVHDRKNEKERSEWRSKIRKLLMDGYNGGTISSSTNNRTKGVDFSCDESSQIKMEELY</sequence>
<dbReference type="PANTHER" id="PTHR47871">
    <property type="entry name" value="NAC DOMAIN-CONTAINING PROTEIN 8"/>
    <property type="match status" value="1"/>
</dbReference>
<evidence type="ECO:0000256" key="1">
    <source>
        <dbReference type="SAM" id="MobiDB-lite"/>
    </source>
</evidence>
<name>A0A2P2LND0_RHIMU</name>
<proteinExistence type="predicted"/>
<accession>A0A2P2LND0</accession>
<feature type="compositionally biased region" description="Polar residues" evidence="1">
    <location>
        <begin position="138"/>
        <end position="174"/>
    </location>
</feature>
<dbReference type="AlphaFoldDB" id="A0A2P2LND0"/>
<organism evidence="2">
    <name type="scientific">Rhizophora mucronata</name>
    <name type="common">Asiatic mangrove</name>
    <dbReference type="NCBI Taxonomy" id="61149"/>
    <lineage>
        <taxon>Eukaryota</taxon>
        <taxon>Viridiplantae</taxon>
        <taxon>Streptophyta</taxon>
        <taxon>Embryophyta</taxon>
        <taxon>Tracheophyta</taxon>
        <taxon>Spermatophyta</taxon>
        <taxon>Magnoliopsida</taxon>
        <taxon>eudicotyledons</taxon>
        <taxon>Gunneridae</taxon>
        <taxon>Pentapetalae</taxon>
        <taxon>rosids</taxon>
        <taxon>fabids</taxon>
        <taxon>Malpighiales</taxon>
        <taxon>Rhizophoraceae</taxon>
        <taxon>Rhizophora</taxon>
    </lineage>
</organism>
<protein>
    <submittedName>
        <fullName evidence="2">Uncharacterized protein MANES_02G077300</fullName>
    </submittedName>
</protein>
<dbReference type="EMBL" id="GGEC01038988">
    <property type="protein sequence ID" value="MBX19472.1"/>
    <property type="molecule type" value="Transcribed_RNA"/>
</dbReference>